<keyword evidence="3" id="KW-0472">Membrane</keyword>
<accession>A0A2T7A6T6</accession>
<feature type="transmembrane region" description="Helical" evidence="3">
    <location>
        <begin position="578"/>
        <end position="603"/>
    </location>
</feature>
<dbReference type="PANTHER" id="PTHR43702:SF13">
    <property type="entry name" value="MONOSACCHARIDE TRANSPORTER, PUTATIVE (AFU_ORTHOLOGUE AFUA_4G06630)-RELATED"/>
    <property type="match status" value="1"/>
</dbReference>
<keyword evidence="3" id="KW-1133">Transmembrane helix</keyword>
<dbReference type="OrthoDB" id="546893at2759"/>
<dbReference type="PANTHER" id="PTHR43702">
    <property type="entry name" value="L-FUCOSE-PROTON SYMPORTER"/>
    <property type="match status" value="1"/>
</dbReference>
<gene>
    <name evidence="5" type="ORF">B9Z19DRAFT_1189573</name>
</gene>
<dbReference type="InterPro" id="IPR036259">
    <property type="entry name" value="MFS_trans_sf"/>
</dbReference>
<dbReference type="AlphaFoldDB" id="A0A2T7A6T6"/>
<dbReference type="InterPro" id="IPR050375">
    <property type="entry name" value="MFS_TsgA-like"/>
</dbReference>
<dbReference type="SUPFAM" id="SSF103473">
    <property type="entry name" value="MFS general substrate transporter"/>
    <property type="match status" value="1"/>
</dbReference>
<evidence type="ECO:0000313" key="5">
    <source>
        <dbReference type="EMBL" id="PUU83453.1"/>
    </source>
</evidence>
<dbReference type="EMBL" id="NESQ01000011">
    <property type="protein sequence ID" value="PUU83453.1"/>
    <property type="molecule type" value="Genomic_DNA"/>
</dbReference>
<keyword evidence="6" id="KW-1185">Reference proteome</keyword>
<feature type="transmembrane region" description="Helical" evidence="3">
    <location>
        <begin position="59"/>
        <end position="78"/>
    </location>
</feature>
<feature type="transmembrane region" description="Helical" evidence="3">
    <location>
        <begin position="553"/>
        <end position="572"/>
    </location>
</feature>
<feature type="transmembrane region" description="Helical" evidence="3">
    <location>
        <begin position="398"/>
        <end position="418"/>
    </location>
</feature>
<dbReference type="Pfam" id="PF20684">
    <property type="entry name" value="Fung_rhodopsin"/>
    <property type="match status" value="1"/>
</dbReference>
<evidence type="ECO:0000259" key="4">
    <source>
        <dbReference type="Pfam" id="PF20684"/>
    </source>
</evidence>
<feature type="transmembrane region" description="Helical" evidence="3">
    <location>
        <begin position="615"/>
        <end position="631"/>
    </location>
</feature>
<dbReference type="InterPro" id="IPR049326">
    <property type="entry name" value="Rhodopsin_dom_fungi"/>
</dbReference>
<dbReference type="Proteomes" id="UP000244722">
    <property type="component" value="Unassembled WGS sequence"/>
</dbReference>
<comment type="subcellular location">
    <subcellularLocation>
        <location evidence="1">Cell inner membrane</location>
        <topology evidence="1">Multi-pass membrane protein</topology>
    </subcellularLocation>
</comment>
<feature type="transmembrane region" description="Helical" evidence="3">
    <location>
        <begin position="102"/>
        <end position="125"/>
    </location>
</feature>
<dbReference type="Gene3D" id="1.20.1250.20">
    <property type="entry name" value="MFS general substrate transporter like domains"/>
    <property type="match status" value="2"/>
</dbReference>
<dbReference type="STRING" id="42251.A0A2T7A6T6"/>
<evidence type="ECO:0000256" key="3">
    <source>
        <dbReference type="SAM" id="Phobius"/>
    </source>
</evidence>
<keyword evidence="2" id="KW-1003">Cell membrane</keyword>
<keyword evidence="3" id="KW-0812">Transmembrane</keyword>
<name>A0A2T7A6T6_TUBBO</name>
<feature type="transmembrane region" description="Helical" evidence="3">
    <location>
        <begin position="305"/>
        <end position="326"/>
    </location>
</feature>
<reference evidence="5 6" key="1">
    <citation type="submission" date="2017-04" db="EMBL/GenBank/DDBJ databases">
        <title>Draft genome sequence of Tuber borchii Vittad., a whitish edible truffle.</title>
        <authorList>
            <consortium name="DOE Joint Genome Institute"/>
            <person name="Murat C."/>
            <person name="Kuo A."/>
            <person name="Barry K.W."/>
            <person name="Clum A."/>
            <person name="Dockter R.B."/>
            <person name="Fauchery L."/>
            <person name="Iotti M."/>
            <person name="Kohler A."/>
            <person name="Labutti K."/>
            <person name="Lindquist E.A."/>
            <person name="Lipzen A."/>
            <person name="Ohm R.A."/>
            <person name="Wang M."/>
            <person name="Grigoriev I.V."/>
            <person name="Zambonelli A."/>
            <person name="Martin F.M."/>
        </authorList>
    </citation>
    <scope>NUCLEOTIDE SEQUENCE [LARGE SCALE GENOMIC DNA]</scope>
    <source>
        <strain evidence="5 6">Tbo3840</strain>
    </source>
</reference>
<feature type="transmembrane region" description="Helical" evidence="3">
    <location>
        <begin position="491"/>
        <end position="515"/>
    </location>
</feature>
<comment type="caution">
    <text evidence="5">The sequence shown here is derived from an EMBL/GenBank/DDBJ whole genome shotgun (WGS) entry which is preliminary data.</text>
</comment>
<evidence type="ECO:0000313" key="6">
    <source>
        <dbReference type="Proteomes" id="UP000244722"/>
    </source>
</evidence>
<dbReference type="GO" id="GO:0005886">
    <property type="term" value="C:plasma membrane"/>
    <property type="evidence" value="ECO:0007669"/>
    <property type="project" value="UniProtKB-SubCell"/>
</dbReference>
<protein>
    <submittedName>
        <fullName evidence="5">Major facilitator superfamily domain-containing protein</fullName>
    </submittedName>
</protein>
<feature type="transmembrane region" description="Helical" evidence="3">
    <location>
        <begin position="363"/>
        <end position="386"/>
    </location>
</feature>
<evidence type="ECO:0000256" key="2">
    <source>
        <dbReference type="ARBA" id="ARBA00022475"/>
    </source>
</evidence>
<evidence type="ECO:0000256" key="1">
    <source>
        <dbReference type="ARBA" id="ARBA00004429"/>
    </source>
</evidence>
<feature type="transmembrane region" description="Helical" evidence="3">
    <location>
        <begin position="438"/>
        <end position="458"/>
    </location>
</feature>
<proteinExistence type="predicted"/>
<sequence>MSFTMCLATRFGLGEHHDSVNDLTAPPSKNPALMATKTSILVFYLGLSKNYRLLRIANWTTLAVVNFAGLALTLSIALQCDPVSAKFQSSLPSFKCMSTYKLLYASGPINLITDLAILILPMPILTSLRLPKKQKIILMVLFATRGLKVDNSVPKSATIVGIVRIHFFQRAVDTSLLNCDGSLSFMWSSIEVNVGIFCASIPMIKPLVAKIFPSCIGVTGDTPTAASLIHASGAPTSLSADDRPPAFFDIGRPKSALAFDVRESIRPLCQIAGLFFLWGFAYGFVDTLNKRFEKLIGISTEQYIGLHAAYFGAYAIAPQLIGGTVLKGYGFKATIMAGLTVARCGCLVFWPSAVLQSYEGFCISMFLVGMGLATIECAANLFMILCGPAKYSEIRLNLAQGVQPVGILLAAMLASNVLPTVPEKRRGSLPVTSLINAQWIYLGFGIFSFILAFAFYYADIPEAKDADFSPEQSGTDNLPQLLLRSEHGIGFVWAFVAQLLYVGAQEVVMSFSIVYLGKAIFEDSPHIFTGQSLLSAGRFIAAALMLAVKPRWVLLAALCGGGIFSALAMTVSGDRMRLGMLLMVWLCASSCFPTIFALSIRGLGVYSKDGAKNQITAVGAGAVFPQVYYAVMRSKGGGSWAARYAMCVPMALFASAVTYPTYLCIRPKERERLRRVERGAQPPTPCKKCGVGVESEHIEMAGRF</sequence>
<feature type="transmembrane region" description="Helical" evidence="3">
    <location>
        <begin position="643"/>
        <end position="665"/>
    </location>
</feature>
<organism evidence="5 6">
    <name type="scientific">Tuber borchii</name>
    <name type="common">White truffle</name>
    <dbReference type="NCBI Taxonomy" id="42251"/>
    <lineage>
        <taxon>Eukaryota</taxon>
        <taxon>Fungi</taxon>
        <taxon>Dikarya</taxon>
        <taxon>Ascomycota</taxon>
        <taxon>Pezizomycotina</taxon>
        <taxon>Pezizomycetes</taxon>
        <taxon>Pezizales</taxon>
        <taxon>Tuberaceae</taxon>
        <taxon>Tuber</taxon>
    </lineage>
</organism>
<feature type="transmembrane region" description="Helical" evidence="3">
    <location>
        <begin position="333"/>
        <end position="351"/>
    </location>
</feature>
<feature type="domain" description="Rhodopsin" evidence="4">
    <location>
        <begin position="6"/>
        <end position="209"/>
    </location>
</feature>